<organism evidence="7 8">
    <name type="scientific">Herbihabitans rhizosphaerae</name>
    <dbReference type="NCBI Taxonomy" id="1872711"/>
    <lineage>
        <taxon>Bacteria</taxon>
        <taxon>Bacillati</taxon>
        <taxon>Actinomycetota</taxon>
        <taxon>Actinomycetes</taxon>
        <taxon>Pseudonocardiales</taxon>
        <taxon>Pseudonocardiaceae</taxon>
        <taxon>Herbihabitans</taxon>
    </lineage>
</organism>
<feature type="transmembrane region" description="Helical" evidence="5">
    <location>
        <begin position="144"/>
        <end position="163"/>
    </location>
</feature>
<dbReference type="SUPFAM" id="SSF103473">
    <property type="entry name" value="MFS general substrate transporter"/>
    <property type="match status" value="1"/>
</dbReference>
<keyword evidence="2 5" id="KW-0812">Transmembrane</keyword>
<dbReference type="PANTHER" id="PTHR23534:SF1">
    <property type="entry name" value="MAJOR FACILITATOR SUPERFAMILY PROTEIN"/>
    <property type="match status" value="1"/>
</dbReference>
<evidence type="ECO:0000313" key="7">
    <source>
        <dbReference type="EMBL" id="RZS32179.1"/>
    </source>
</evidence>
<dbReference type="InterPro" id="IPR020846">
    <property type="entry name" value="MFS_dom"/>
</dbReference>
<dbReference type="Gene3D" id="1.20.1250.20">
    <property type="entry name" value="MFS general substrate transporter like domains"/>
    <property type="match status" value="1"/>
</dbReference>
<name>A0A4V2ERJ6_9PSEU</name>
<evidence type="ECO:0000256" key="5">
    <source>
        <dbReference type="SAM" id="Phobius"/>
    </source>
</evidence>
<feature type="transmembrane region" description="Helical" evidence="5">
    <location>
        <begin position="290"/>
        <end position="313"/>
    </location>
</feature>
<evidence type="ECO:0000259" key="6">
    <source>
        <dbReference type="PROSITE" id="PS50850"/>
    </source>
</evidence>
<feature type="domain" description="Major facilitator superfamily (MFS) profile" evidence="6">
    <location>
        <begin position="20"/>
        <end position="401"/>
    </location>
</feature>
<dbReference type="AlphaFoldDB" id="A0A4V2ERJ6"/>
<feature type="transmembrane region" description="Helical" evidence="5">
    <location>
        <begin position="319"/>
        <end position="339"/>
    </location>
</feature>
<evidence type="ECO:0000256" key="3">
    <source>
        <dbReference type="ARBA" id="ARBA00022989"/>
    </source>
</evidence>
<feature type="transmembrane region" description="Helical" evidence="5">
    <location>
        <begin position="59"/>
        <end position="78"/>
    </location>
</feature>
<proteinExistence type="predicted"/>
<dbReference type="InterPro" id="IPR011701">
    <property type="entry name" value="MFS"/>
</dbReference>
<evidence type="ECO:0000256" key="4">
    <source>
        <dbReference type="ARBA" id="ARBA00023136"/>
    </source>
</evidence>
<feature type="transmembrane region" description="Helical" evidence="5">
    <location>
        <begin position="376"/>
        <end position="398"/>
    </location>
</feature>
<evidence type="ECO:0000313" key="8">
    <source>
        <dbReference type="Proteomes" id="UP000294257"/>
    </source>
</evidence>
<dbReference type="InterPro" id="IPR036259">
    <property type="entry name" value="MFS_trans_sf"/>
</dbReference>
<feature type="transmembrane region" description="Helical" evidence="5">
    <location>
        <begin position="260"/>
        <end position="278"/>
    </location>
</feature>
<accession>A0A4V2ERJ6</accession>
<feature type="transmembrane region" description="Helical" evidence="5">
    <location>
        <begin position="224"/>
        <end position="248"/>
    </location>
</feature>
<gene>
    <name evidence="7" type="ORF">EV193_11320</name>
</gene>
<evidence type="ECO:0000256" key="1">
    <source>
        <dbReference type="ARBA" id="ARBA00004651"/>
    </source>
</evidence>
<sequence length="403" mass="40435">MIVTETGTEAETDARTRRRAMIALFVGVAAKTTAIVGASTAATLIASEIGGAGWSGLPAAANVLGTATGSLLAGTLMARLGKRSALSLMYGLGALGGVIAFLAAVSGVLPLLLVGMVLLGIGNAGAQLARYVAADLYPLARKGFGLSVIVWAGTVGAIAGPALIAPGASVARWLGLPELSGPIAVTTVIVLLAVGATFVLPRGEAVAPVERKSPSMVLSALRRPAVLAPLSAMVAAHVAMVAVMTMTPVQLHDHGHGLDVVGWVIAAHMVGMFALAPLSGKIADRWGGRVTIYLGIGTLILAAVTCVTAPTAHATGLPLALFLLGYGWNLAFVGGSSLLARDLPEAERTRLQGTVDAVVWGSAAFASLSAGPLFAGGGYVLLAVVAGVAALAPLVVFARVRTL</sequence>
<dbReference type="Proteomes" id="UP000294257">
    <property type="component" value="Unassembled WGS sequence"/>
</dbReference>
<keyword evidence="3 5" id="KW-1133">Transmembrane helix</keyword>
<feature type="transmembrane region" description="Helical" evidence="5">
    <location>
        <begin position="111"/>
        <end position="132"/>
    </location>
</feature>
<dbReference type="PANTHER" id="PTHR23534">
    <property type="entry name" value="MFS PERMEASE"/>
    <property type="match status" value="1"/>
</dbReference>
<keyword evidence="8" id="KW-1185">Reference proteome</keyword>
<feature type="transmembrane region" description="Helical" evidence="5">
    <location>
        <begin position="183"/>
        <end position="203"/>
    </location>
</feature>
<reference evidence="7 8" key="1">
    <citation type="submission" date="2019-02" db="EMBL/GenBank/DDBJ databases">
        <title>Genomic Encyclopedia of Type Strains, Phase IV (KMG-IV): sequencing the most valuable type-strain genomes for metagenomic binning, comparative biology and taxonomic classification.</title>
        <authorList>
            <person name="Goeker M."/>
        </authorList>
    </citation>
    <scope>NUCLEOTIDE SEQUENCE [LARGE SCALE GENOMIC DNA]</scope>
    <source>
        <strain evidence="7 8">DSM 101727</strain>
    </source>
</reference>
<comment type="caution">
    <text evidence="7">The sequence shown here is derived from an EMBL/GenBank/DDBJ whole genome shotgun (WGS) entry which is preliminary data.</text>
</comment>
<feature type="transmembrane region" description="Helical" evidence="5">
    <location>
        <begin position="21"/>
        <end position="47"/>
    </location>
</feature>
<evidence type="ECO:0000256" key="2">
    <source>
        <dbReference type="ARBA" id="ARBA00022692"/>
    </source>
</evidence>
<feature type="transmembrane region" description="Helical" evidence="5">
    <location>
        <begin position="351"/>
        <end position="370"/>
    </location>
</feature>
<dbReference type="Pfam" id="PF07690">
    <property type="entry name" value="MFS_1"/>
    <property type="match status" value="1"/>
</dbReference>
<dbReference type="GO" id="GO:0005886">
    <property type="term" value="C:plasma membrane"/>
    <property type="evidence" value="ECO:0007669"/>
    <property type="project" value="UniProtKB-SubCell"/>
</dbReference>
<keyword evidence="4 5" id="KW-0472">Membrane</keyword>
<dbReference type="PROSITE" id="PS50850">
    <property type="entry name" value="MFS"/>
    <property type="match status" value="1"/>
</dbReference>
<dbReference type="EMBL" id="SGWQ01000013">
    <property type="protein sequence ID" value="RZS32179.1"/>
    <property type="molecule type" value="Genomic_DNA"/>
</dbReference>
<feature type="transmembrane region" description="Helical" evidence="5">
    <location>
        <begin position="85"/>
        <end position="105"/>
    </location>
</feature>
<dbReference type="GO" id="GO:0022857">
    <property type="term" value="F:transmembrane transporter activity"/>
    <property type="evidence" value="ECO:0007669"/>
    <property type="project" value="InterPro"/>
</dbReference>
<protein>
    <submittedName>
        <fullName evidence="7">Putative MFS family arabinose efflux permease</fullName>
    </submittedName>
</protein>
<comment type="subcellular location">
    <subcellularLocation>
        <location evidence="1">Cell membrane</location>
        <topology evidence="1">Multi-pass membrane protein</topology>
    </subcellularLocation>
</comment>